<dbReference type="PROSITE" id="PS50883">
    <property type="entry name" value="EAL"/>
    <property type="match status" value="1"/>
</dbReference>
<dbReference type="AlphaFoldDB" id="A0A6I6SMF6"/>
<dbReference type="InterPro" id="IPR029787">
    <property type="entry name" value="Nucleotide_cyclase"/>
</dbReference>
<dbReference type="PROSITE" id="PS50887">
    <property type="entry name" value="GGDEF"/>
    <property type="match status" value="1"/>
</dbReference>
<organism evidence="7 8">
    <name type="scientific">Billgrantia tianxiuensis</name>
    <dbReference type="NCBI Taxonomy" id="2497861"/>
    <lineage>
        <taxon>Bacteria</taxon>
        <taxon>Pseudomonadati</taxon>
        <taxon>Pseudomonadota</taxon>
        <taxon>Gammaproteobacteria</taxon>
        <taxon>Oceanospirillales</taxon>
        <taxon>Halomonadaceae</taxon>
        <taxon>Billgrantia</taxon>
    </lineage>
</organism>
<evidence type="ECO:0000259" key="5">
    <source>
        <dbReference type="PROSITE" id="PS50883"/>
    </source>
</evidence>
<dbReference type="Pfam" id="PF08448">
    <property type="entry name" value="PAS_4"/>
    <property type="match status" value="3"/>
</dbReference>
<dbReference type="PROSITE" id="PS50112">
    <property type="entry name" value="PAS"/>
    <property type="match status" value="1"/>
</dbReference>
<evidence type="ECO:0000256" key="1">
    <source>
        <dbReference type="ARBA" id="ARBA00001946"/>
    </source>
</evidence>
<dbReference type="InterPro" id="IPR000160">
    <property type="entry name" value="GGDEF_dom"/>
</dbReference>
<protein>
    <submittedName>
        <fullName evidence="7">Bifunctional diguanylate cyclase/phosphodiesterase</fullName>
    </submittedName>
</protein>
<comment type="cofactor">
    <cofactor evidence="1">
        <name>Mg(2+)</name>
        <dbReference type="ChEBI" id="CHEBI:18420"/>
    </cofactor>
</comment>
<dbReference type="KEGG" id="htx:EKK97_13495"/>
<reference evidence="7 8" key="1">
    <citation type="submission" date="2019-01" db="EMBL/GenBank/DDBJ databases">
        <title>Complete genome of a denitifying bacterium Halomons sp. BC-M4-5.</title>
        <authorList>
            <person name="Wang L."/>
            <person name="Shao Z."/>
        </authorList>
    </citation>
    <scope>NUCLEOTIDE SEQUENCE [LARGE SCALE GENOMIC DNA]</scope>
    <source>
        <strain evidence="7 8">BC-M4-5</strain>
    </source>
</reference>
<evidence type="ECO:0000259" key="6">
    <source>
        <dbReference type="PROSITE" id="PS50887"/>
    </source>
</evidence>
<dbReference type="PROSITE" id="PS50113">
    <property type="entry name" value="PAC"/>
    <property type="match status" value="3"/>
</dbReference>
<dbReference type="InterPro" id="IPR000700">
    <property type="entry name" value="PAS-assoc_C"/>
</dbReference>
<dbReference type="InterPro" id="IPR035965">
    <property type="entry name" value="PAS-like_dom_sf"/>
</dbReference>
<evidence type="ECO:0000259" key="4">
    <source>
        <dbReference type="PROSITE" id="PS50113"/>
    </source>
</evidence>
<dbReference type="CDD" id="cd01949">
    <property type="entry name" value="GGDEF"/>
    <property type="match status" value="1"/>
</dbReference>
<dbReference type="CDD" id="cd00130">
    <property type="entry name" value="PAS"/>
    <property type="match status" value="2"/>
</dbReference>
<dbReference type="Pfam" id="PF13426">
    <property type="entry name" value="PAS_9"/>
    <property type="match status" value="1"/>
</dbReference>
<dbReference type="Pfam" id="PF00563">
    <property type="entry name" value="EAL"/>
    <property type="match status" value="1"/>
</dbReference>
<feature type="coiled-coil region" evidence="2">
    <location>
        <begin position="424"/>
        <end position="451"/>
    </location>
</feature>
<dbReference type="SMART" id="SM00065">
    <property type="entry name" value="GAF"/>
    <property type="match status" value="1"/>
</dbReference>
<dbReference type="InterPro" id="IPR035919">
    <property type="entry name" value="EAL_sf"/>
</dbReference>
<proteinExistence type="predicted"/>
<feature type="domain" description="PAC" evidence="4">
    <location>
        <begin position="229"/>
        <end position="285"/>
    </location>
</feature>
<name>A0A6I6SMF6_9GAMM</name>
<accession>A0A6I6SMF6</accession>
<dbReference type="InterPro" id="IPR000014">
    <property type="entry name" value="PAS"/>
</dbReference>
<dbReference type="InterPro" id="IPR001610">
    <property type="entry name" value="PAC"/>
</dbReference>
<dbReference type="SUPFAM" id="SSF141868">
    <property type="entry name" value="EAL domain-like"/>
    <property type="match status" value="1"/>
</dbReference>
<dbReference type="InterPro" id="IPR001633">
    <property type="entry name" value="EAL_dom"/>
</dbReference>
<dbReference type="EMBL" id="CP035042">
    <property type="protein sequence ID" value="QHC50391.1"/>
    <property type="molecule type" value="Genomic_DNA"/>
</dbReference>
<evidence type="ECO:0000256" key="2">
    <source>
        <dbReference type="SAM" id="Coils"/>
    </source>
</evidence>
<dbReference type="Proteomes" id="UP000464013">
    <property type="component" value="Chromosome"/>
</dbReference>
<dbReference type="SMART" id="SM00086">
    <property type="entry name" value="PAC"/>
    <property type="match status" value="4"/>
</dbReference>
<feature type="domain" description="PAC" evidence="4">
    <location>
        <begin position="516"/>
        <end position="568"/>
    </location>
</feature>
<dbReference type="InterPro" id="IPR003018">
    <property type="entry name" value="GAF"/>
</dbReference>
<feature type="domain" description="EAL" evidence="5">
    <location>
        <begin position="867"/>
        <end position="1122"/>
    </location>
</feature>
<sequence length="1131" mass="127087">MTKKSQAWYPETTLARLEELERENELLRNMSERAADFVILIHDSTERGKIIFANDAVCKHFGADKKTLLSWTPFDFDPNCDELFFKKLAERMQVGESITFESEHRKVNGDLVSVEVAVHPFEQNGRMLGVSYIQDISERRKIEAQRLRYEALVTKRKVEEHYRSLVETLPDFVVRLDTQARYVYVNPSMLNSIDREESAFLGLTAVEANVTDSPESNRRLCQEALRTIESGEPSVYQDCLMLAGRKACYEIRHIPEKDISGKVTNVLGIARDITEQVKIDDALRFIAQRGWSLVGEPFLTALARYLGDSLGVDCTIIARVADDLDEAEVVAIFAKGEVRSNLRYAIKGTPCENVMNGAMCCYLNEVRQRFPDVGVLDEMGAESYIGLPLWGSDGNVIGLIAVLDSRPIKDEASVSGMLHLVATRATAELERERSERALKAREQDYRRLLDDSPDVIIRYDRNCRRTYSNAAHRRTLIKPASVGTTPIEEWGLPTGIDIAKAYQAHVRGIIESGMPDEWELSWNDAEGKPTCFLVRGTPELDQQGKVTGVLVVGRDISARKRLEVAMLAREQEFRALVENSPDFITRFDSQCRCVYINPSIANAVAAENGLGKTPTECYSHHEPAKRYEAEVREVLEKGVEGQCMFSFTGKDRQHYCYEMRIVPEYDAEGRVVSALSIGRDISERLRLEKQLRHQATYDALTGLPNRWLAGERLREELAKAEHVGDQVALLFIDLDRFKEVNDTLGHEIGDQLLVEAAQRIRSSVNRSDVVARLGGDEFVVILTGVPNILGLDSVAQNIINALTRPYRLAERQAYISASIGIAEYPKDAGNADVLLACADQAMYAAKEQGRNGFRHFTPSMQEKAENRIRLANDLRFALSSQQFQVHYQPILDTVTGQVVKAEALLRWQHPEHGFVSPDLFIPIAEDTGVIHEVGNWVFREAAKLASRWRKQCPAACGQVSVNISPRQFMHEKTVDALLGCLTEMNMPGECMAIEITEGLLLDDQDHVREKLVSLREAGIRVALDDFGTGYSAMGYLKKFNIDYLKIDRSFVRDLARDESDRAIAETIVIMAKRLGMKTIAEGVETNEQRDILAAVECEYVQGYLYSRPLPAAGFLEYVAENMRAGCSVNGG</sequence>
<dbReference type="Pfam" id="PF01590">
    <property type="entry name" value="GAF"/>
    <property type="match status" value="1"/>
</dbReference>
<feature type="domain" description="GGDEF" evidence="6">
    <location>
        <begin position="725"/>
        <end position="858"/>
    </location>
</feature>
<dbReference type="InterPro" id="IPR029016">
    <property type="entry name" value="GAF-like_dom_sf"/>
</dbReference>
<evidence type="ECO:0000259" key="3">
    <source>
        <dbReference type="PROSITE" id="PS50112"/>
    </source>
</evidence>
<dbReference type="RefSeq" id="WP_159552587.1">
    <property type="nucleotide sequence ID" value="NZ_CP035042.1"/>
</dbReference>
<keyword evidence="8" id="KW-1185">Reference proteome</keyword>
<dbReference type="CDD" id="cd01948">
    <property type="entry name" value="EAL"/>
    <property type="match status" value="1"/>
</dbReference>
<dbReference type="SMART" id="SM00052">
    <property type="entry name" value="EAL"/>
    <property type="match status" value="1"/>
</dbReference>
<dbReference type="Gene3D" id="3.30.70.270">
    <property type="match status" value="1"/>
</dbReference>
<dbReference type="Gene3D" id="3.20.20.450">
    <property type="entry name" value="EAL domain"/>
    <property type="match status" value="1"/>
</dbReference>
<dbReference type="SUPFAM" id="SSF55785">
    <property type="entry name" value="PYP-like sensor domain (PAS domain)"/>
    <property type="match status" value="4"/>
</dbReference>
<dbReference type="PANTHER" id="PTHR44757">
    <property type="entry name" value="DIGUANYLATE CYCLASE DGCP"/>
    <property type="match status" value="1"/>
</dbReference>
<evidence type="ECO:0000313" key="8">
    <source>
        <dbReference type="Proteomes" id="UP000464013"/>
    </source>
</evidence>
<feature type="domain" description="PAS" evidence="3">
    <location>
        <begin position="158"/>
        <end position="231"/>
    </location>
</feature>
<evidence type="ECO:0000313" key="7">
    <source>
        <dbReference type="EMBL" id="QHC50391.1"/>
    </source>
</evidence>
<dbReference type="Gene3D" id="3.30.450.20">
    <property type="entry name" value="PAS domain"/>
    <property type="match status" value="4"/>
</dbReference>
<dbReference type="PANTHER" id="PTHR44757:SF2">
    <property type="entry name" value="BIOFILM ARCHITECTURE MAINTENANCE PROTEIN MBAA"/>
    <property type="match status" value="1"/>
</dbReference>
<dbReference type="SUPFAM" id="SSF55781">
    <property type="entry name" value="GAF domain-like"/>
    <property type="match status" value="1"/>
</dbReference>
<feature type="domain" description="PAC" evidence="4">
    <location>
        <begin position="637"/>
        <end position="693"/>
    </location>
</feature>
<dbReference type="InterPro" id="IPR043128">
    <property type="entry name" value="Rev_trsase/Diguanyl_cyclase"/>
</dbReference>
<dbReference type="SUPFAM" id="SSF55073">
    <property type="entry name" value="Nucleotide cyclase"/>
    <property type="match status" value="1"/>
</dbReference>
<dbReference type="SMART" id="SM00091">
    <property type="entry name" value="PAS"/>
    <property type="match status" value="4"/>
</dbReference>
<dbReference type="Gene3D" id="3.30.450.40">
    <property type="match status" value="1"/>
</dbReference>
<gene>
    <name evidence="7" type="ORF">EKK97_13495</name>
</gene>
<dbReference type="InterPro" id="IPR013656">
    <property type="entry name" value="PAS_4"/>
</dbReference>
<dbReference type="NCBIfam" id="TIGR00229">
    <property type="entry name" value="sensory_box"/>
    <property type="match status" value="3"/>
</dbReference>
<keyword evidence="2" id="KW-0175">Coiled coil</keyword>
<dbReference type="FunFam" id="3.30.70.270:FF:000001">
    <property type="entry name" value="Diguanylate cyclase domain protein"/>
    <property type="match status" value="1"/>
</dbReference>
<dbReference type="NCBIfam" id="TIGR00254">
    <property type="entry name" value="GGDEF"/>
    <property type="match status" value="1"/>
</dbReference>
<dbReference type="Pfam" id="PF00990">
    <property type="entry name" value="GGDEF"/>
    <property type="match status" value="1"/>
</dbReference>
<dbReference type="OrthoDB" id="9787514at2"/>
<dbReference type="SMART" id="SM00267">
    <property type="entry name" value="GGDEF"/>
    <property type="match status" value="1"/>
</dbReference>
<dbReference type="InterPro" id="IPR052155">
    <property type="entry name" value="Biofilm_reg_signaling"/>
</dbReference>
<dbReference type="GO" id="GO:0003824">
    <property type="term" value="F:catalytic activity"/>
    <property type="evidence" value="ECO:0007669"/>
    <property type="project" value="UniProtKB-ARBA"/>
</dbReference>